<dbReference type="SUPFAM" id="SSF52402">
    <property type="entry name" value="Adenine nucleotide alpha hydrolases-like"/>
    <property type="match status" value="1"/>
</dbReference>
<proteinExistence type="inferred from homology"/>
<dbReference type="Pfam" id="PF00582">
    <property type="entry name" value="Usp"/>
    <property type="match status" value="1"/>
</dbReference>
<comment type="caution">
    <text evidence="3">The sequence shown here is derived from an EMBL/GenBank/DDBJ whole genome shotgun (WGS) entry which is preliminary data.</text>
</comment>
<evidence type="ECO:0000313" key="3">
    <source>
        <dbReference type="EMBL" id="KYH25732.1"/>
    </source>
</evidence>
<dbReference type="PATRIC" id="fig|1008153.3.peg.2457"/>
<gene>
    <name evidence="3" type="ORF">HAPAU_24100</name>
</gene>
<dbReference type="AlphaFoldDB" id="A0A151ADV7"/>
<dbReference type="EMBL" id="LTAZ01000005">
    <property type="protein sequence ID" value="KYH25732.1"/>
    <property type="molecule type" value="Genomic_DNA"/>
</dbReference>
<keyword evidence="4" id="KW-1185">Reference proteome</keyword>
<organism evidence="3 4">
    <name type="scientific">Halalkalicoccus paucihalophilus</name>
    <dbReference type="NCBI Taxonomy" id="1008153"/>
    <lineage>
        <taxon>Archaea</taxon>
        <taxon>Methanobacteriati</taxon>
        <taxon>Methanobacteriota</taxon>
        <taxon>Stenosarchaea group</taxon>
        <taxon>Halobacteria</taxon>
        <taxon>Halobacteriales</taxon>
        <taxon>Halococcaceae</taxon>
        <taxon>Halalkalicoccus</taxon>
    </lineage>
</organism>
<sequence>MDERILVPVDESDQSRAALGYAIDAFPDSSIAVVHAIDPRDFRTYGGVEGWIDMEQLAEQQRAHAERLVEDAREQAAERDITVETNVVTGKPARVIVDYAEDNDIDHVIMGSHGRSGVSRVLLGSVAERVVRRSPVPVTIVR</sequence>
<dbReference type="CDD" id="cd00293">
    <property type="entry name" value="USP-like"/>
    <property type="match status" value="1"/>
</dbReference>
<dbReference type="InterPro" id="IPR006016">
    <property type="entry name" value="UspA"/>
</dbReference>
<reference evidence="3 4" key="1">
    <citation type="submission" date="2016-02" db="EMBL/GenBank/DDBJ databases">
        <title>Genome sequence of Halalkalicoccus paucihalophilus DSM 24557.</title>
        <authorList>
            <person name="Poehlein A."/>
            <person name="Daniel R."/>
        </authorList>
    </citation>
    <scope>NUCLEOTIDE SEQUENCE [LARGE SCALE GENOMIC DNA]</scope>
    <source>
        <strain evidence="3 4">DSM 24557</strain>
    </source>
</reference>
<dbReference type="RefSeq" id="WP_066382747.1">
    <property type="nucleotide sequence ID" value="NZ_LTAZ01000005.1"/>
</dbReference>
<dbReference type="Proteomes" id="UP000075321">
    <property type="component" value="Unassembled WGS sequence"/>
</dbReference>
<feature type="domain" description="UspA" evidence="2">
    <location>
        <begin position="3"/>
        <end position="142"/>
    </location>
</feature>
<evidence type="ECO:0000256" key="1">
    <source>
        <dbReference type="ARBA" id="ARBA00008791"/>
    </source>
</evidence>
<dbReference type="Gene3D" id="3.40.50.620">
    <property type="entry name" value="HUPs"/>
    <property type="match status" value="1"/>
</dbReference>
<evidence type="ECO:0000259" key="2">
    <source>
        <dbReference type="Pfam" id="PF00582"/>
    </source>
</evidence>
<dbReference type="PRINTS" id="PR01438">
    <property type="entry name" value="UNVRSLSTRESS"/>
</dbReference>
<dbReference type="PANTHER" id="PTHR46268:SF24">
    <property type="entry name" value="UNIVERSAL STRESS PROTEIN"/>
    <property type="match status" value="1"/>
</dbReference>
<dbReference type="InterPro" id="IPR006015">
    <property type="entry name" value="Universal_stress_UspA"/>
</dbReference>
<evidence type="ECO:0000313" key="4">
    <source>
        <dbReference type="Proteomes" id="UP000075321"/>
    </source>
</evidence>
<accession>A0A151ADV7</accession>
<name>A0A151ADV7_9EURY</name>
<dbReference type="OrthoDB" id="105697at2157"/>
<comment type="similarity">
    <text evidence="1">Belongs to the universal stress protein A family.</text>
</comment>
<dbReference type="PANTHER" id="PTHR46268">
    <property type="entry name" value="STRESS RESPONSE PROTEIN NHAX"/>
    <property type="match status" value="1"/>
</dbReference>
<protein>
    <submittedName>
        <fullName evidence="3">Universal stress protein</fullName>
    </submittedName>
</protein>
<dbReference type="InterPro" id="IPR014729">
    <property type="entry name" value="Rossmann-like_a/b/a_fold"/>
</dbReference>